<reference evidence="8" key="2">
    <citation type="journal article" date="2021" name="PeerJ">
        <title>Extensive microbial diversity within the chicken gut microbiome revealed by metagenomics and culture.</title>
        <authorList>
            <person name="Gilroy R."/>
            <person name="Ravi A."/>
            <person name="Getino M."/>
            <person name="Pursley I."/>
            <person name="Horton D.L."/>
            <person name="Alikhan N.F."/>
            <person name="Baker D."/>
            <person name="Gharbi K."/>
            <person name="Hall N."/>
            <person name="Watson M."/>
            <person name="Adriaenssens E.M."/>
            <person name="Foster-Nyarko E."/>
            <person name="Jarju S."/>
            <person name="Secka A."/>
            <person name="Antonio M."/>
            <person name="Oren A."/>
            <person name="Chaudhuri R.R."/>
            <person name="La Ragione R."/>
            <person name="Hildebrand F."/>
            <person name="Pallen M.J."/>
        </authorList>
    </citation>
    <scope>NUCLEOTIDE SEQUENCE</scope>
    <source>
        <strain evidence="8">CHK123-3438</strain>
    </source>
</reference>
<dbReference type="SUPFAM" id="SSF52540">
    <property type="entry name" value="P-loop containing nucleoside triphosphate hydrolases"/>
    <property type="match status" value="1"/>
</dbReference>
<dbReference type="GO" id="GO:0005829">
    <property type="term" value="C:cytosol"/>
    <property type="evidence" value="ECO:0007669"/>
    <property type="project" value="TreeGrafter"/>
</dbReference>
<gene>
    <name evidence="8" type="ORF">IAB60_03105</name>
</gene>
<dbReference type="InterPro" id="IPR027417">
    <property type="entry name" value="P-loop_NTPase"/>
</dbReference>
<dbReference type="PANTHER" id="PTHR11070:SF17">
    <property type="entry name" value="DNA HELICASE IV"/>
    <property type="match status" value="1"/>
</dbReference>
<protein>
    <submittedName>
        <fullName evidence="8">ATP-binding domain-containing protein</fullName>
    </submittedName>
</protein>
<dbReference type="Gene3D" id="3.40.50.300">
    <property type="entry name" value="P-loop containing nucleotide triphosphate hydrolases"/>
    <property type="match status" value="2"/>
</dbReference>
<dbReference type="InterPro" id="IPR027785">
    <property type="entry name" value="UvrD-like_helicase_C"/>
</dbReference>
<dbReference type="InterPro" id="IPR014016">
    <property type="entry name" value="UvrD-like_ATP-bd"/>
</dbReference>
<keyword evidence="2 5" id="KW-0378">Hydrolase</keyword>
<feature type="compositionally biased region" description="Low complexity" evidence="6">
    <location>
        <begin position="715"/>
        <end position="737"/>
    </location>
</feature>
<dbReference type="AlphaFoldDB" id="A0A9D1KG29"/>
<dbReference type="InterPro" id="IPR000212">
    <property type="entry name" value="DNA_helicase_UvrD/REP"/>
</dbReference>
<evidence type="ECO:0000256" key="3">
    <source>
        <dbReference type="ARBA" id="ARBA00022806"/>
    </source>
</evidence>
<dbReference type="SUPFAM" id="SSF74650">
    <property type="entry name" value="Galactose mutarotase-like"/>
    <property type="match status" value="1"/>
</dbReference>
<accession>A0A9D1KG29</accession>
<dbReference type="GO" id="GO:0016787">
    <property type="term" value="F:hydrolase activity"/>
    <property type="evidence" value="ECO:0007669"/>
    <property type="project" value="UniProtKB-UniRule"/>
</dbReference>
<dbReference type="GO" id="GO:0005524">
    <property type="term" value="F:ATP binding"/>
    <property type="evidence" value="ECO:0007669"/>
    <property type="project" value="UniProtKB-UniRule"/>
</dbReference>
<feature type="binding site" evidence="5">
    <location>
        <begin position="223"/>
        <end position="230"/>
    </location>
    <ligand>
        <name>ATP</name>
        <dbReference type="ChEBI" id="CHEBI:30616"/>
    </ligand>
</feature>
<evidence type="ECO:0000313" key="9">
    <source>
        <dbReference type="Proteomes" id="UP000886860"/>
    </source>
</evidence>
<dbReference type="Pfam" id="PF13538">
    <property type="entry name" value="UvrD_C_2"/>
    <property type="match status" value="1"/>
</dbReference>
<dbReference type="GO" id="GO:0030246">
    <property type="term" value="F:carbohydrate binding"/>
    <property type="evidence" value="ECO:0007669"/>
    <property type="project" value="InterPro"/>
</dbReference>
<organism evidence="8 9">
    <name type="scientific">Candidatus Caccovicinus merdipullorum</name>
    <dbReference type="NCBI Taxonomy" id="2840724"/>
    <lineage>
        <taxon>Bacteria</taxon>
        <taxon>Bacillati</taxon>
        <taxon>Bacillota</taxon>
        <taxon>Clostridia</taxon>
        <taxon>Eubacteriales</taxon>
        <taxon>Candidatus Caccovicinus</taxon>
    </lineage>
</organism>
<keyword evidence="3 5" id="KW-0347">Helicase</keyword>
<evidence type="ECO:0000256" key="4">
    <source>
        <dbReference type="ARBA" id="ARBA00022840"/>
    </source>
</evidence>
<dbReference type="Gene3D" id="2.60.40.1760">
    <property type="entry name" value="glycosyl hydrolase (family 31)"/>
    <property type="match status" value="1"/>
</dbReference>
<evidence type="ECO:0000313" key="8">
    <source>
        <dbReference type="EMBL" id="HIT41082.1"/>
    </source>
</evidence>
<evidence type="ECO:0000256" key="5">
    <source>
        <dbReference type="PROSITE-ProRule" id="PRU00560"/>
    </source>
</evidence>
<dbReference type="GO" id="GO:0043138">
    <property type="term" value="F:3'-5' DNA helicase activity"/>
    <property type="evidence" value="ECO:0007669"/>
    <property type="project" value="TreeGrafter"/>
</dbReference>
<evidence type="ECO:0000259" key="7">
    <source>
        <dbReference type="PROSITE" id="PS51198"/>
    </source>
</evidence>
<evidence type="ECO:0000256" key="1">
    <source>
        <dbReference type="ARBA" id="ARBA00022741"/>
    </source>
</evidence>
<dbReference type="GO" id="GO:0005975">
    <property type="term" value="P:carbohydrate metabolic process"/>
    <property type="evidence" value="ECO:0007669"/>
    <property type="project" value="InterPro"/>
</dbReference>
<sequence length="998" mass="112920">MKENRTFRPVPGLSREDEEKQLAEIIGIAQENLERISRRGGQLREELHDLMETYGPKDKEALALFHNTQTQMLENERDLVRCKKARKKPYFGRIDFRDAKYPQDESYYVGRVGISRAGSEPVVIDWRAPLAAVYYENALGPCSYTVQNEGTYEIELKRKRTYEIENDRLKDFFDSDVVANDELLTKYLARNKKAVLGEIIATIQKEQNAIIRKSPRINLIVQGVAGSGKTTVAMHRISYILYNYEDDFRPQDFYIIGSNRILLNYITSVLPDLDVYGVSQMTMEQLFVRLLYEDWDPGSCRICQTENKGEGIARKGSFSWFLDLKAFCGDYERCAIPGKDVRLDDGTLLLTAEAIRRYLEQNSQLSMQSKINSLNEILMGKLENELVGKYVVCTAEEKKELRRFCRQYFGKNAWKGSIFELYQEFLGNQAKKGKTVPFTEGAYDVYDLAALAYLYKRIKETDGIREASHVIIDEAQDFGMMAYGALEYCLRGCTYTIMGDVSQNIHFGCGLNDWSELKKLILKGDYDSFGLLKKSYRNTVEISEFATNILRHGNFAVYPVEPINRHGNPVSVTACLDQEDMLLKTEKTIRSWQKAGYETIAVICRDEKEAREVSRQLGKQIPVSQGNPETAEFGSGVMVLPVEYTKGLEFDAVVLYHPSEENYPSEDAYVKLLYVAVTRALHELTVVHLGDLTALAGTPAPERRMESLEEEKETAAAGMPDAGRAAKEIGAADAAGTAERKRRQRASAAGAEDAPVNRSPHPFLSIPDIRILRPEPAGRLDQAVVRIEKTRKYLDLLSGTGRLRLMPLWDGIIRVQFKLGTEGRFAPGYWDFGPAEPVSWSARAGKDLAELSTDLLTVRIDRRSGSLLFLDKAGKRLMAERPSHSRQIREKGGQAVWVHFGWQKNEIICARGTIDSQLERMNQKARYISFGGKKLRMPLLVSSQGYGIGIAAEHSVICCGIPMYGTYICAENVPQVDYYFLYGDGSQESVMELYKKLV</sequence>
<evidence type="ECO:0000256" key="2">
    <source>
        <dbReference type="ARBA" id="ARBA00022801"/>
    </source>
</evidence>
<dbReference type="Pfam" id="PF13245">
    <property type="entry name" value="AAA_19"/>
    <property type="match status" value="1"/>
</dbReference>
<dbReference type="PROSITE" id="PS51198">
    <property type="entry name" value="UVRD_HELICASE_ATP_BIND"/>
    <property type="match status" value="1"/>
</dbReference>
<proteinExistence type="predicted"/>
<evidence type="ECO:0000256" key="6">
    <source>
        <dbReference type="SAM" id="MobiDB-lite"/>
    </source>
</evidence>
<dbReference type="Proteomes" id="UP000886860">
    <property type="component" value="Unassembled WGS sequence"/>
</dbReference>
<feature type="region of interest" description="Disordered" evidence="6">
    <location>
        <begin position="698"/>
        <end position="761"/>
    </location>
</feature>
<comment type="caution">
    <text evidence="8">The sequence shown here is derived from an EMBL/GenBank/DDBJ whole genome shotgun (WGS) entry which is preliminary data.</text>
</comment>
<dbReference type="GO" id="GO:0003677">
    <property type="term" value="F:DNA binding"/>
    <property type="evidence" value="ECO:0007669"/>
    <property type="project" value="InterPro"/>
</dbReference>
<dbReference type="GO" id="GO:0000725">
    <property type="term" value="P:recombinational repair"/>
    <property type="evidence" value="ECO:0007669"/>
    <property type="project" value="TreeGrafter"/>
</dbReference>
<reference evidence="8" key="1">
    <citation type="submission" date="2020-10" db="EMBL/GenBank/DDBJ databases">
        <authorList>
            <person name="Gilroy R."/>
        </authorList>
    </citation>
    <scope>NUCLEOTIDE SEQUENCE</scope>
    <source>
        <strain evidence="8">CHK123-3438</strain>
    </source>
</reference>
<dbReference type="EMBL" id="DVKS01000051">
    <property type="protein sequence ID" value="HIT41082.1"/>
    <property type="molecule type" value="Genomic_DNA"/>
</dbReference>
<feature type="domain" description="UvrD-like helicase ATP-binding" evidence="7">
    <location>
        <begin position="202"/>
        <end position="539"/>
    </location>
</feature>
<keyword evidence="1 5" id="KW-0547">Nucleotide-binding</keyword>
<keyword evidence="4 5" id="KW-0067">ATP-binding</keyword>
<dbReference type="PANTHER" id="PTHR11070">
    <property type="entry name" value="UVRD / RECB / PCRA DNA HELICASE FAMILY MEMBER"/>
    <property type="match status" value="1"/>
</dbReference>
<dbReference type="InterPro" id="IPR011013">
    <property type="entry name" value="Gal_mutarotase_sf_dom"/>
</dbReference>
<name>A0A9D1KG29_9FIRM</name>